<name>A0A6G1C5U8_9ORYZ</name>
<organism evidence="2 3">
    <name type="scientific">Oryza meyeriana var. granulata</name>
    <dbReference type="NCBI Taxonomy" id="110450"/>
    <lineage>
        <taxon>Eukaryota</taxon>
        <taxon>Viridiplantae</taxon>
        <taxon>Streptophyta</taxon>
        <taxon>Embryophyta</taxon>
        <taxon>Tracheophyta</taxon>
        <taxon>Spermatophyta</taxon>
        <taxon>Magnoliopsida</taxon>
        <taxon>Liliopsida</taxon>
        <taxon>Poales</taxon>
        <taxon>Poaceae</taxon>
        <taxon>BOP clade</taxon>
        <taxon>Oryzoideae</taxon>
        <taxon>Oryzeae</taxon>
        <taxon>Oryzinae</taxon>
        <taxon>Oryza</taxon>
        <taxon>Oryza meyeriana</taxon>
    </lineage>
</organism>
<sequence length="106" mass="11938">MARDGSRRKTVVEDADSSVNAVPVERSSSLTIHKMSDDPFSTDHHDPASNTIDILEDFLAEDDILDDLVDETVIILKSTVEALQEAAYDPRSGPRKYIKRPREQFH</sequence>
<comment type="caution">
    <text evidence="2">The sequence shown here is derived from an EMBL/GenBank/DDBJ whole genome shotgun (WGS) entry which is preliminary data.</text>
</comment>
<dbReference type="EMBL" id="SPHZ02000010">
    <property type="protein sequence ID" value="KAF0895552.1"/>
    <property type="molecule type" value="Genomic_DNA"/>
</dbReference>
<keyword evidence="3" id="KW-1185">Reference proteome</keyword>
<reference evidence="2 3" key="1">
    <citation type="submission" date="2019-11" db="EMBL/GenBank/DDBJ databases">
        <title>Whole genome sequence of Oryza granulata.</title>
        <authorList>
            <person name="Li W."/>
        </authorList>
    </citation>
    <scope>NUCLEOTIDE SEQUENCE [LARGE SCALE GENOMIC DNA]</scope>
    <source>
        <strain evidence="3">cv. Menghai</strain>
        <tissue evidence="2">Leaf</tissue>
    </source>
</reference>
<feature type="region of interest" description="Disordered" evidence="1">
    <location>
        <begin position="87"/>
        <end position="106"/>
    </location>
</feature>
<protein>
    <submittedName>
        <fullName evidence="2">Uncharacterized protein</fullName>
    </submittedName>
</protein>
<dbReference type="AlphaFoldDB" id="A0A6G1C5U8"/>
<dbReference type="Proteomes" id="UP000479710">
    <property type="component" value="Unassembled WGS sequence"/>
</dbReference>
<dbReference type="OrthoDB" id="10560227at2759"/>
<gene>
    <name evidence="2" type="ORF">E2562_013867</name>
</gene>
<proteinExistence type="predicted"/>
<feature type="compositionally biased region" description="Basic and acidic residues" evidence="1">
    <location>
        <begin position="1"/>
        <end position="12"/>
    </location>
</feature>
<accession>A0A6G1C5U8</accession>
<evidence type="ECO:0000313" key="3">
    <source>
        <dbReference type="Proteomes" id="UP000479710"/>
    </source>
</evidence>
<evidence type="ECO:0000256" key="1">
    <source>
        <dbReference type="SAM" id="MobiDB-lite"/>
    </source>
</evidence>
<evidence type="ECO:0000313" key="2">
    <source>
        <dbReference type="EMBL" id="KAF0895552.1"/>
    </source>
</evidence>
<feature type="region of interest" description="Disordered" evidence="1">
    <location>
        <begin position="1"/>
        <end position="27"/>
    </location>
</feature>